<accession>W3XA60</accession>
<dbReference type="InterPro" id="IPR007111">
    <property type="entry name" value="NACHT_NTPase"/>
</dbReference>
<dbReference type="SUPFAM" id="SSF52540">
    <property type="entry name" value="P-loop containing nucleoside triphosphate hydrolases"/>
    <property type="match status" value="1"/>
</dbReference>
<gene>
    <name evidence="4" type="ORF">PFICI_04821</name>
</gene>
<dbReference type="OrthoDB" id="427518at2759"/>
<proteinExistence type="predicted"/>
<dbReference type="Gene3D" id="3.40.50.1820">
    <property type="entry name" value="alpha/beta hydrolase"/>
    <property type="match status" value="1"/>
</dbReference>
<keyword evidence="1" id="KW-0677">Repeat</keyword>
<dbReference type="Pfam" id="PF23238">
    <property type="entry name" value="DUF7068"/>
    <property type="match status" value="1"/>
</dbReference>
<dbReference type="SUPFAM" id="SSF53474">
    <property type="entry name" value="alpha/beta-Hydrolases"/>
    <property type="match status" value="1"/>
</dbReference>
<dbReference type="InParanoid" id="W3XA60"/>
<dbReference type="KEGG" id="pfy:PFICI_04821"/>
<dbReference type="InterPro" id="IPR029058">
    <property type="entry name" value="AB_hydrolase_fold"/>
</dbReference>
<evidence type="ECO:0000256" key="1">
    <source>
        <dbReference type="ARBA" id="ARBA00022737"/>
    </source>
</evidence>
<dbReference type="Proteomes" id="UP000030651">
    <property type="component" value="Unassembled WGS sequence"/>
</dbReference>
<dbReference type="InterPro" id="IPR055496">
    <property type="entry name" value="DUF7068"/>
</dbReference>
<dbReference type="eggNOG" id="KOG4308">
    <property type="taxonomic scope" value="Eukaryota"/>
</dbReference>
<feature type="chain" id="PRO_5004835592" description="NACHT domain-containing protein" evidence="2">
    <location>
        <begin position="24"/>
        <end position="897"/>
    </location>
</feature>
<dbReference type="PANTHER" id="PTHR46844">
    <property type="entry name" value="SLR5058 PROTEIN"/>
    <property type="match status" value="1"/>
</dbReference>
<dbReference type="InterPro" id="IPR027417">
    <property type="entry name" value="P-loop_NTPase"/>
</dbReference>
<keyword evidence="2" id="KW-0732">Signal</keyword>
<dbReference type="OMA" id="WIRETHY"/>
<evidence type="ECO:0000259" key="3">
    <source>
        <dbReference type="PROSITE" id="PS50837"/>
    </source>
</evidence>
<dbReference type="HOGENOM" id="CLU_303826_0_0_1"/>
<organism evidence="4 5">
    <name type="scientific">Pestalotiopsis fici (strain W106-1 / CGMCC3.15140)</name>
    <dbReference type="NCBI Taxonomy" id="1229662"/>
    <lineage>
        <taxon>Eukaryota</taxon>
        <taxon>Fungi</taxon>
        <taxon>Dikarya</taxon>
        <taxon>Ascomycota</taxon>
        <taxon>Pezizomycotina</taxon>
        <taxon>Sordariomycetes</taxon>
        <taxon>Xylariomycetidae</taxon>
        <taxon>Amphisphaeriales</taxon>
        <taxon>Sporocadaceae</taxon>
        <taxon>Pestalotiopsis</taxon>
    </lineage>
</organism>
<dbReference type="AlphaFoldDB" id="W3XA60"/>
<reference evidence="5" key="1">
    <citation type="journal article" date="2015" name="BMC Genomics">
        <title>Genomic and transcriptomic analysis of the endophytic fungus Pestalotiopsis fici reveals its lifestyle and high potential for synthesis of natural products.</title>
        <authorList>
            <person name="Wang X."/>
            <person name="Zhang X."/>
            <person name="Liu L."/>
            <person name="Xiang M."/>
            <person name="Wang W."/>
            <person name="Sun X."/>
            <person name="Che Y."/>
            <person name="Guo L."/>
            <person name="Liu G."/>
            <person name="Guo L."/>
            <person name="Wang C."/>
            <person name="Yin W.B."/>
            <person name="Stadler M."/>
            <person name="Zhang X."/>
            <person name="Liu X."/>
        </authorList>
    </citation>
    <scope>NUCLEOTIDE SEQUENCE [LARGE SCALE GENOMIC DNA]</scope>
    <source>
        <strain evidence="5">W106-1 / CGMCC3.15140</strain>
    </source>
</reference>
<protein>
    <recommendedName>
        <fullName evidence="3">NACHT domain-containing protein</fullName>
    </recommendedName>
</protein>
<evidence type="ECO:0000313" key="5">
    <source>
        <dbReference type="Proteomes" id="UP000030651"/>
    </source>
</evidence>
<name>W3XA60_PESFW</name>
<dbReference type="Pfam" id="PF17776">
    <property type="entry name" value="NLRC4_HD2"/>
    <property type="match status" value="1"/>
</dbReference>
<dbReference type="PROSITE" id="PS50837">
    <property type="entry name" value="NACHT"/>
    <property type="match status" value="1"/>
</dbReference>
<dbReference type="PANTHER" id="PTHR46844:SF1">
    <property type="entry name" value="SLR5058 PROTEIN"/>
    <property type="match status" value="1"/>
</dbReference>
<dbReference type="RefSeq" id="XP_007831593.1">
    <property type="nucleotide sequence ID" value="XM_007833402.1"/>
</dbReference>
<dbReference type="EMBL" id="KI912111">
    <property type="protein sequence ID" value="ETS82945.1"/>
    <property type="molecule type" value="Genomic_DNA"/>
</dbReference>
<keyword evidence="5" id="KW-1185">Reference proteome</keyword>
<feature type="domain" description="NACHT" evidence="3">
    <location>
        <begin position="432"/>
        <end position="558"/>
    </location>
</feature>
<dbReference type="GeneID" id="19269834"/>
<feature type="signal peptide" evidence="2">
    <location>
        <begin position="1"/>
        <end position="23"/>
    </location>
</feature>
<dbReference type="InterPro" id="IPR041267">
    <property type="entry name" value="NLRP_HD2"/>
</dbReference>
<dbReference type="Pfam" id="PF05729">
    <property type="entry name" value="NACHT"/>
    <property type="match status" value="1"/>
</dbReference>
<dbReference type="Gene3D" id="3.40.50.300">
    <property type="entry name" value="P-loop containing nucleotide triphosphate hydrolases"/>
    <property type="match status" value="1"/>
</dbReference>
<dbReference type="eggNOG" id="KOG2029">
    <property type="taxonomic scope" value="Eukaryota"/>
</dbReference>
<evidence type="ECO:0000256" key="2">
    <source>
        <dbReference type="SAM" id="SignalP"/>
    </source>
</evidence>
<evidence type="ECO:0000313" key="4">
    <source>
        <dbReference type="EMBL" id="ETS82945.1"/>
    </source>
</evidence>
<sequence length="897" mass="102428">MGPFALVLVVVLVCLLWSSLRIALSISQSQSSDKYPINESATKSPSPRSVRLVQVHPPRGKEIETDIDIIAVHGLDTRSPDTWIWKSKTGDVNWLADNFMLPSRVGSARIFTCDWPANLFEHAAYSQKMFDESARLLLAGIEAQLRQSAPAKTQARPILFVASCLGGIILMKALVMARFNHNNIKTAVRGIVFLATPFRGTSFRDVAALAEPGLRLWAFLRNERVSKLVKEVMPSRELEDLVGDFTTVCRVDGYVECMVTFYETGMSSLPRKIFPWLPDFLSQKKPIVEESSGSLEIIRDRRLPLSRTHVQMNKFPSPNDGDYGVVVGQIERILEKIREDRYHERADSHIKNQHYATQMLEIERISTKRVSVETCYINLAIIKQPAEGGTQPAEVSLRRQLKSTSREGHGRIKIADLFDKHKNGNNRGSSPRRILIRGQAGVGKSTLCKKFVHDFKEHGLWNALFDRILWIPLRNLKTLANRDCNLEGMFHQEYFSQLDDGEIIAKEFWKYLKASKYEKTLFILDGLDEVYKESGDGSMSKLLGSLLEMPALIVTSRPQISLPVQNFDLELETIGFYPDQIDSYVKTVFAEKPEKVKRLHSVLQQHKLLRDLVRIPIQLDALCYIWDTDESSVSIGSQLQTMTGIYQAIAGSLWTKDILALGKKNNNGDIIEKGELQNLPLRRIEDFVPDEVCLLEGLAFTGMAYDMINFTRTNSMETFDRFSHMNSKFSPDNVLQRTSFLRTSNPSANSPVYHFLHLTFQEYFAARYFVRQWQARKPLILKSDNYSESVECFLRLHKYDASYDIFWRFVAGLLSTNNQTFTLELFQLIGQEPLDLVGPVHQRLLMHCLSEVSGEAKEGAFITERKKLEDKFADWLNLEVIFTNEANYSKRSSQRHL</sequence>